<evidence type="ECO:0000313" key="2">
    <source>
        <dbReference type="EMBL" id="GAA98428.1"/>
    </source>
</evidence>
<name>G7E6G8_MIXOS</name>
<proteinExistence type="predicted"/>
<reference evidence="2 3" key="1">
    <citation type="journal article" date="2011" name="J. Gen. Appl. Microbiol.">
        <title>Draft genome sequencing of the enigmatic basidiomycete Mixia osmundae.</title>
        <authorList>
            <person name="Nishida H."/>
            <person name="Nagatsuka Y."/>
            <person name="Sugiyama J."/>
        </authorList>
    </citation>
    <scope>NUCLEOTIDE SEQUENCE [LARGE SCALE GENOMIC DNA]</scope>
    <source>
        <strain evidence="3">CBS 9802 / IAM 14324 / JCM 22182 / KY 12970</strain>
    </source>
</reference>
<accession>G7E6G8</accession>
<dbReference type="RefSeq" id="XP_014568975.1">
    <property type="nucleotide sequence ID" value="XM_014713489.1"/>
</dbReference>
<evidence type="ECO:0000256" key="1">
    <source>
        <dbReference type="SAM" id="SignalP"/>
    </source>
</evidence>
<protein>
    <submittedName>
        <fullName evidence="2">Uncharacterized protein</fullName>
    </submittedName>
</protein>
<dbReference type="Proteomes" id="UP000009131">
    <property type="component" value="Unassembled WGS sequence"/>
</dbReference>
<dbReference type="InParanoid" id="G7E6G8"/>
<feature type="signal peptide" evidence="1">
    <location>
        <begin position="1"/>
        <end position="20"/>
    </location>
</feature>
<gene>
    <name evidence="2" type="primary">Mo05114</name>
    <name evidence="2" type="ORF">E5Q_05114</name>
</gene>
<organism evidence="2 3">
    <name type="scientific">Mixia osmundae (strain CBS 9802 / IAM 14324 / JCM 22182 / KY 12970)</name>
    <dbReference type="NCBI Taxonomy" id="764103"/>
    <lineage>
        <taxon>Eukaryota</taxon>
        <taxon>Fungi</taxon>
        <taxon>Dikarya</taxon>
        <taxon>Basidiomycota</taxon>
        <taxon>Pucciniomycotina</taxon>
        <taxon>Mixiomycetes</taxon>
        <taxon>Mixiales</taxon>
        <taxon>Mixiaceae</taxon>
        <taxon>Mixia</taxon>
    </lineage>
</organism>
<reference evidence="2 3" key="2">
    <citation type="journal article" date="2012" name="Open Biol.">
        <title>Characteristics of nucleosomes and linker DNA regions on the genome of the basidiomycete Mixia osmundae revealed by mono- and dinucleosome mapping.</title>
        <authorList>
            <person name="Nishida H."/>
            <person name="Kondo S."/>
            <person name="Matsumoto T."/>
            <person name="Suzuki Y."/>
            <person name="Yoshikawa H."/>
            <person name="Taylor T.D."/>
            <person name="Sugiyama J."/>
        </authorList>
    </citation>
    <scope>NUCLEOTIDE SEQUENCE [LARGE SCALE GENOMIC DNA]</scope>
    <source>
        <strain evidence="3">CBS 9802 / IAM 14324 / JCM 22182 / KY 12970</strain>
    </source>
</reference>
<evidence type="ECO:0000313" key="3">
    <source>
        <dbReference type="Proteomes" id="UP000009131"/>
    </source>
</evidence>
<dbReference type="AlphaFoldDB" id="G7E6G8"/>
<feature type="chain" id="PRO_5009955845" evidence="1">
    <location>
        <begin position="21"/>
        <end position="155"/>
    </location>
</feature>
<dbReference type="EMBL" id="BABT02000152">
    <property type="protein sequence ID" value="GAA98428.1"/>
    <property type="molecule type" value="Genomic_DNA"/>
</dbReference>
<keyword evidence="1" id="KW-0732">Signal</keyword>
<sequence>MLLAVFLGLASTLLSGLVLATPLDSAASQERSLDDALDFTLLARGSTSYSAVFRLRVARREQTMTVIKRGSDDWSFDLTPIPDLAVHIPFPLVKIAKSSISMNCGGKAVRSPELCQGVQGEYGHARRGILLMRGSVEYCKSPTAEMELETSSSSG</sequence>
<keyword evidence="3" id="KW-1185">Reference proteome</keyword>
<dbReference type="HOGENOM" id="CLU_1695935_0_0_1"/>
<comment type="caution">
    <text evidence="2">The sequence shown here is derived from an EMBL/GenBank/DDBJ whole genome shotgun (WGS) entry which is preliminary data.</text>
</comment>